<dbReference type="EMBL" id="VSRR010033847">
    <property type="protein sequence ID" value="MPC71964.1"/>
    <property type="molecule type" value="Genomic_DNA"/>
</dbReference>
<feature type="compositionally biased region" description="Polar residues" evidence="1">
    <location>
        <begin position="54"/>
        <end position="64"/>
    </location>
</feature>
<organism evidence="2 3">
    <name type="scientific">Portunus trituberculatus</name>
    <name type="common">Swimming crab</name>
    <name type="synonym">Neptunus trituberculatus</name>
    <dbReference type="NCBI Taxonomy" id="210409"/>
    <lineage>
        <taxon>Eukaryota</taxon>
        <taxon>Metazoa</taxon>
        <taxon>Ecdysozoa</taxon>
        <taxon>Arthropoda</taxon>
        <taxon>Crustacea</taxon>
        <taxon>Multicrustacea</taxon>
        <taxon>Malacostraca</taxon>
        <taxon>Eumalacostraca</taxon>
        <taxon>Eucarida</taxon>
        <taxon>Decapoda</taxon>
        <taxon>Pleocyemata</taxon>
        <taxon>Brachyura</taxon>
        <taxon>Eubrachyura</taxon>
        <taxon>Portunoidea</taxon>
        <taxon>Portunidae</taxon>
        <taxon>Portuninae</taxon>
        <taxon>Portunus</taxon>
    </lineage>
</organism>
<comment type="caution">
    <text evidence="2">The sequence shown here is derived from an EMBL/GenBank/DDBJ whole genome shotgun (WGS) entry which is preliminary data.</text>
</comment>
<name>A0A5B7HU67_PORTR</name>
<accession>A0A5B7HU67</accession>
<dbReference type="Proteomes" id="UP000324222">
    <property type="component" value="Unassembled WGS sequence"/>
</dbReference>
<reference evidence="2 3" key="1">
    <citation type="submission" date="2019-05" db="EMBL/GenBank/DDBJ databases">
        <title>Another draft genome of Portunus trituberculatus and its Hox gene families provides insights of decapod evolution.</title>
        <authorList>
            <person name="Jeong J.-H."/>
            <person name="Song I."/>
            <person name="Kim S."/>
            <person name="Choi T."/>
            <person name="Kim D."/>
            <person name="Ryu S."/>
            <person name="Kim W."/>
        </authorList>
    </citation>
    <scope>NUCLEOTIDE SEQUENCE [LARGE SCALE GENOMIC DNA]</scope>
    <source>
        <tissue evidence="2">Muscle</tissue>
    </source>
</reference>
<feature type="compositionally biased region" description="Polar residues" evidence="1">
    <location>
        <begin position="37"/>
        <end position="47"/>
    </location>
</feature>
<sequence length="64" mass="6895">MRPSGFTPLRGEGCGEIRTLATRFLVHLTLLPLTRPSGATQHSQLSFPSPPLTSPQHSPGSRCL</sequence>
<evidence type="ECO:0000313" key="3">
    <source>
        <dbReference type="Proteomes" id="UP000324222"/>
    </source>
</evidence>
<gene>
    <name evidence="2" type="ORF">E2C01_066256</name>
</gene>
<protein>
    <submittedName>
        <fullName evidence="2">Uncharacterized protein</fullName>
    </submittedName>
</protein>
<proteinExistence type="predicted"/>
<keyword evidence="3" id="KW-1185">Reference proteome</keyword>
<feature type="region of interest" description="Disordered" evidence="1">
    <location>
        <begin position="37"/>
        <end position="64"/>
    </location>
</feature>
<evidence type="ECO:0000256" key="1">
    <source>
        <dbReference type="SAM" id="MobiDB-lite"/>
    </source>
</evidence>
<dbReference type="AlphaFoldDB" id="A0A5B7HU67"/>
<evidence type="ECO:0000313" key="2">
    <source>
        <dbReference type="EMBL" id="MPC71964.1"/>
    </source>
</evidence>